<dbReference type="OrthoDB" id="552437at2759"/>
<proteinExistence type="predicted"/>
<keyword evidence="4" id="KW-1185">Reference proteome</keyword>
<name>A0A835Y5R7_9CHLO</name>
<protein>
    <submittedName>
        <fullName evidence="3">Uncharacterized protein</fullName>
    </submittedName>
</protein>
<accession>A0A835Y5R7</accession>
<evidence type="ECO:0000256" key="2">
    <source>
        <dbReference type="SAM" id="SignalP"/>
    </source>
</evidence>
<evidence type="ECO:0000313" key="3">
    <source>
        <dbReference type="EMBL" id="KAG2492995.1"/>
    </source>
</evidence>
<keyword evidence="2" id="KW-0732">Signal</keyword>
<feature type="region of interest" description="Disordered" evidence="1">
    <location>
        <begin position="190"/>
        <end position="244"/>
    </location>
</feature>
<comment type="caution">
    <text evidence="3">The sequence shown here is derived from an EMBL/GenBank/DDBJ whole genome shotgun (WGS) entry which is preliminary data.</text>
</comment>
<gene>
    <name evidence="3" type="ORF">HYH03_008659</name>
</gene>
<evidence type="ECO:0000256" key="1">
    <source>
        <dbReference type="SAM" id="MobiDB-lite"/>
    </source>
</evidence>
<feature type="chain" id="PRO_5032740203" evidence="2">
    <location>
        <begin position="32"/>
        <end position="244"/>
    </location>
</feature>
<evidence type="ECO:0000313" key="4">
    <source>
        <dbReference type="Proteomes" id="UP000612055"/>
    </source>
</evidence>
<dbReference type="EMBL" id="JAEHOE010000040">
    <property type="protein sequence ID" value="KAG2492995.1"/>
    <property type="molecule type" value="Genomic_DNA"/>
</dbReference>
<reference evidence="3" key="1">
    <citation type="journal article" date="2020" name="bioRxiv">
        <title>Comparative genomics of Chlamydomonas.</title>
        <authorList>
            <person name="Craig R.J."/>
            <person name="Hasan A.R."/>
            <person name="Ness R.W."/>
            <person name="Keightley P.D."/>
        </authorList>
    </citation>
    <scope>NUCLEOTIDE SEQUENCE</scope>
    <source>
        <strain evidence="3">CCAP 11/70</strain>
    </source>
</reference>
<sequence length="244" mass="24099">MATSRGPRPQRVATATSAIAGLMLLASLASAAPMSVWPTRETMVHRRLLGGNGPCQYTCGRYALATQQPTTDAQPCVQVKCVGMNKIEVDLSWCKANSTISWICCRGGDCSGFTATDCGGALINEGSGSSLQVGCNAARKIQFDVTPGTTSLDMQIHDGPLSGNNACSGGTGTGANQCCGGGGGCTGDNPAASPSAQPAASPSSLSPASSPSQPASSSASQPAASPSALASASPSALSSPSAPS</sequence>
<organism evidence="3 4">
    <name type="scientific">Edaphochlamys debaryana</name>
    <dbReference type="NCBI Taxonomy" id="47281"/>
    <lineage>
        <taxon>Eukaryota</taxon>
        <taxon>Viridiplantae</taxon>
        <taxon>Chlorophyta</taxon>
        <taxon>core chlorophytes</taxon>
        <taxon>Chlorophyceae</taxon>
        <taxon>CS clade</taxon>
        <taxon>Chlamydomonadales</taxon>
        <taxon>Chlamydomonadales incertae sedis</taxon>
        <taxon>Edaphochlamys</taxon>
    </lineage>
</organism>
<dbReference type="AlphaFoldDB" id="A0A835Y5R7"/>
<feature type="signal peptide" evidence="2">
    <location>
        <begin position="1"/>
        <end position="31"/>
    </location>
</feature>
<dbReference type="Proteomes" id="UP000612055">
    <property type="component" value="Unassembled WGS sequence"/>
</dbReference>